<comment type="cofactor">
    <cofactor evidence="1 8">
        <name>pyridoxal 5'-phosphate</name>
        <dbReference type="ChEBI" id="CHEBI:597326"/>
    </cofactor>
</comment>
<evidence type="ECO:0000256" key="5">
    <source>
        <dbReference type="ARBA" id="ARBA00046315"/>
    </source>
</evidence>
<evidence type="ECO:0000313" key="9">
    <source>
        <dbReference type="EMBL" id="GGE45190.1"/>
    </source>
</evidence>
<dbReference type="InterPro" id="IPR006233">
    <property type="entry name" value="Cys_b_lyase_bac"/>
</dbReference>
<comment type="catalytic activity">
    <reaction evidence="7">
        <text>an S-substituted L-cysteine + H2O = a thiol + pyruvate + NH4(+)</text>
        <dbReference type="Rhea" id="RHEA:18121"/>
        <dbReference type="ChEBI" id="CHEBI:15361"/>
        <dbReference type="ChEBI" id="CHEBI:15377"/>
        <dbReference type="ChEBI" id="CHEBI:28938"/>
        <dbReference type="ChEBI" id="CHEBI:29256"/>
        <dbReference type="ChEBI" id="CHEBI:58717"/>
        <dbReference type="EC" id="4.4.1.13"/>
    </reaction>
</comment>
<dbReference type="InterPro" id="IPR015422">
    <property type="entry name" value="PyrdxlP-dep_Trfase_small"/>
</dbReference>
<dbReference type="PROSITE" id="PS00868">
    <property type="entry name" value="CYS_MET_METAB_PP"/>
    <property type="match status" value="1"/>
</dbReference>
<dbReference type="Gene3D" id="3.40.640.10">
    <property type="entry name" value="Type I PLP-dependent aspartate aminotransferase-like (Major domain)"/>
    <property type="match status" value="1"/>
</dbReference>
<evidence type="ECO:0000256" key="4">
    <source>
        <dbReference type="ARBA" id="ARBA00023239"/>
    </source>
</evidence>
<comment type="catalytic activity">
    <reaction evidence="6">
        <text>L,L-cystathionine + H2O = L-homocysteine + pyruvate + NH4(+)</text>
        <dbReference type="Rhea" id="RHEA:13965"/>
        <dbReference type="ChEBI" id="CHEBI:15361"/>
        <dbReference type="ChEBI" id="CHEBI:15377"/>
        <dbReference type="ChEBI" id="CHEBI:28938"/>
        <dbReference type="ChEBI" id="CHEBI:58161"/>
        <dbReference type="ChEBI" id="CHEBI:58199"/>
    </reaction>
</comment>
<protein>
    <submittedName>
        <fullName evidence="9">Cystathionine beta-lyase</fullName>
    </submittedName>
</protein>
<organism evidence="9 10">
    <name type="scientific">Agaricicola taiwanensis</name>
    <dbReference type="NCBI Taxonomy" id="591372"/>
    <lineage>
        <taxon>Bacteria</taxon>
        <taxon>Pseudomonadati</taxon>
        <taxon>Pseudomonadota</taxon>
        <taxon>Alphaproteobacteria</taxon>
        <taxon>Rhodobacterales</taxon>
        <taxon>Paracoccaceae</taxon>
        <taxon>Agaricicola</taxon>
    </lineage>
</organism>
<comment type="caution">
    <text evidence="9">The sequence shown here is derived from an EMBL/GenBank/DDBJ whole genome shotgun (WGS) entry which is preliminary data.</text>
</comment>
<evidence type="ECO:0000256" key="2">
    <source>
        <dbReference type="ARBA" id="ARBA00009077"/>
    </source>
</evidence>
<dbReference type="SUPFAM" id="SSF53383">
    <property type="entry name" value="PLP-dependent transferases"/>
    <property type="match status" value="1"/>
</dbReference>
<dbReference type="EMBL" id="BMCP01000002">
    <property type="protein sequence ID" value="GGE45190.1"/>
    <property type="molecule type" value="Genomic_DNA"/>
</dbReference>
<evidence type="ECO:0000256" key="6">
    <source>
        <dbReference type="ARBA" id="ARBA00047517"/>
    </source>
</evidence>
<accession>A0A8J3DVN2</accession>
<name>A0A8J3DVN2_9RHOB</name>
<dbReference type="InterPro" id="IPR015421">
    <property type="entry name" value="PyrdxlP-dep_Trfase_major"/>
</dbReference>
<dbReference type="PANTHER" id="PTHR43500:SF1">
    <property type="entry name" value="CYSTATHIONINE BETA-LYASE-RELATED"/>
    <property type="match status" value="1"/>
</dbReference>
<proteinExistence type="inferred from homology"/>
<dbReference type="NCBIfam" id="TIGR01324">
    <property type="entry name" value="cysta_beta_ly_B"/>
    <property type="match status" value="1"/>
</dbReference>
<dbReference type="InterPro" id="IPR015424">
    <property type="entry name" value="PyrdxlP-dep_Trfase"/>
</dbReference>
<evidence type="ECO:0000256" key="7">
    <source>
        <dbReference type="ARBA" id="ARBA00047625"/>
    </source>
</evidence>
<dbReference type="InterPro" id="IPR000277">
    <property type="entry name" value="Cys/Met-Metab_PyrdxlP-dep_enz"/>
</dbReference>
<dbReference type="PANTHER" id="PTHR43500">
    <property type="entry name" value="CYSTATHIONINE BETA-LYASE-RELATED"/>
    <property type="match status" value="1"/>
</dbReference>
<dbReference type="Pfam" id="PF01053">
    <property type="entry name" value="Cys_Met_Meta_PP"/>
    <property type="match status" value="1"/>
</dbReference>
<dbReference type="AlphaFoldDB" id="A0A8J3DVN2"/>
<dbReference type="Gene3D" id="3.90.1150.10">
    <property type="entry name" value="Aspartate Aminotransferase, domain 1"/>
    <property type="match status" value="1"/>
</dbReference>
<comment type="similarity">
    <text evidence="2 8">Belongs to the trans-sulfuration enzymes family.</text>
</comment>
<reference evidence="9" key="2">
    <citation type="submission" date="2020-09" db="EMBL/GenBank/DDBJ databases">
        <authorList>
            <person name="Sun Q."/>
            <person name="Sedlacek I."/>
        </authorList>
    </citation>
    <scope>NUCLEOTIDE SEQUENCE</scope>
    <source>
        <strain evidence="9">CCM 7684</strain>
    </source>
</reference>
<keyword evidence="4" id="KW-0456">Lyase</keyword>
<evidence type="ECO:0000256" key="3">
    <source>
        <dbReference type="ARBA" id="ARBA00022898"/>
    </source>
</evidence>
<dbReference type="InterPro" id="IPR054542">
    <property type="entry name" value="Cys_met_metab_PP"/>
</dbReference>
<keyword evidence="10" id="KW-1185">Reference proteome</keyword>
<dbReference type="GO" id="GO:0019346">
    <property type="term" value="P:transsulfuration"/>
    <property type="evidence" value="ECO:0007669"/>
    <property type="project" value="InterPro"/>
</dbReference>
<sequence length="312" mass="34320">MVLAPSGLNAVTTALLAVLSAGDHLLMVDTVYHPTRHFCDTTLARLGIRTTYYDPALGSDIRGLFEDRTRAVFVESPGSLTFEIQDIPAIAHAARASGVAVVMDNTWASPLYFKAHEHGVDISIQAGTKYLSGHSDVMVGTISATEEYWPRVKETHGNLGLCLSPDDAYLALRGFRTMGVRLAQHHQAGLVVARWLEQRPEVARVMHPGLESNPYHPLWRRDFLGASGLFGVELLPVEADSLKDMLNEFSLFGMGYSWGGFESLMIPFNARNSRTASTWEPAGPTLRLHIGLEDVEDLLADLERGLKKLKPV</sequence>
<keyword evidence="3 8" id="KW-0663">Pyridoxal phosphate</keyword>
<reference evidence="9" key="1">
    <citation type="journal article" date="2014" name="Int. J. Syst. Evol. Microbiol.">
        <title>Complete genome sequence of Corynebacterium casei LMG S-19264T (=DSM 44701T), isolated from a smear-ripened cheese.</title>
        <authorList>
            <consortium name="US DOE Joint Genome Institute (JGI-PGF)"/>
            <person name="Walter F."/>
            <person name="Albersmeier A."/>
            <person name="Kalinowski J."/>
            <person name="Ruckert C."/>
        </authorList>
    </citation>
    <scope>NUCLEOTIDE SEQUENCE</scope>
    <source>
        <strain evidence="9">CCM 7684</strain>
    </source>
</reference>
<comment type="pathway">
    <text evidence="5">Amino-acid biosynthesis; L-methionine biosynthesis via de novo pathway; L-homocysteine from L-cystathionine: step 1/1.</text>
</comment>
<dbReference type="GO" id="GO:0019450">
    <property type="term" value="P:L-cysteine catabolic process to pyruvate"/>
    <property type="evidence" value="ECO:0007669"/>
    <property type="project" value="TreeGrafter"/>
</dbReference>
<dbReference type="Proteomes" id="UP000602745">
    <property type="component" value="Unassembled WGS sequence"/>
</dbReference>
<dbReference type="GO" id="GO:0030170">
    <property type="term" value="F:pyridoxal phosphate binding"/>
    <property type="evidence" value="ECO:0007669"/>
    <property type="project" value="InterPro"/>
</dbReference>
<gene>
    <name evidence="9" type="primary">metC</name>
    <name evidence="9" type="ORF">GCM10007276_22950</name>
</gene>
<dbReference type="GO" id="GO:0047804">
    <property type="term" value="F:cysteine-S-conjugate beta-lyase activity"/>
    <property type="evidence" value="ECO:0007669"/>
    <property type="project" value="UniProtKB-EC"/>
</dbReference>
<evidence type="ECO:0000256" key="1">
    <source>
        <dbReference type="ARBA" id="ARBA00001933"/>
    </source>
</evidence>
<evidence type="ECO:0000256" key="8">
    <source>
        <dbReference type="RuleBase" id="RU362118"/>
    </source>
</evidence>
<evidence type="ECO:0000313" key="10">
    <source>
        <dbReference type="Proteomes" id="UP000602745"/>
    </source>
</evidence>